<dbReference type="EMBL" id="CAIF01000230">
    <property type="protein sequence ID" value="CCH46134.1"/>
    <property type="molecule type" value="Genomic_DNA"/>
</dbReference>
<feature type="compositionally biased region" description="Basic residues" evidence="2">
    <location>
        <begin position="1"/>
        <end position="15"/>
    </location>
</feature>
<reference evidence="4 5" key="1">
    <citation type="journal article" date="2012" name="Eukaryot. Cell">
        <title>Draft genome sequence of Wickerhamomyces ciferrii NRRL Y-1031 F-60-10.</title>
        <authorList>
            <person name="Schneider J."/>
            <person name="Andrea H."/>
            <person name="Blom J."/>
            <person name="Jaenicke S."/>
            <person name="Ruckert C."/>
            <person name="Schorsch C."/>
            <person name="Szczepanowski R."/>
            <person name="Farwick M."/>
            <person name="Goesmann A."/>
            <person name="Puhler A."/>
            <person name="Schaffer S."/>
            <person name="Tauch A."/>
            <person name="Kohler T."/>
            <person name="Brinkrolf K."/>
        </authorList>
    </citation>
    <scope>NUCLEOTIDE SEQUENCE [LARGE SCALE GENOMIC DNA]</scope>
    <source>
        <strain evidence="5">ATCC 14091 / BCRC 22168 / CBS 111 / JCM 3599 / NBRC 0793 / NRRL Y-1031 F-60-10</strain>
    </source>
</reference>
<dbReference type="InterPro" id="IPR016024">
    <property type="entry name" value="ARM-type_fold"/>
</dbReference>
<dbReference type="eggNOG" id="ENOG502RYAI">
    <property type="taxonomic scope" value="Eukaryota"/>
</dbReference>
<dbReference type="InterPro" id="IPR057990">
    <property type="entry name" value="TPR_SYO1"/>
</dbReference>
<accession>K0KXC6</accession>
<dbReference type="InterPro" id="IPR011989">
    <property type="entry name" value="ARM-like"/>
</dbReference>
<dbReference type="Gene3D" id="1.25.10.10">
    <property type="entry name" value="Leucine-rich Repeat Variant"/>
    <property type="match status" value="1"/>
</dbReference>
<dbReference type="FunCoup" id="K0KXC6">
    <property type="interactions" value="262"/>
</dbReference>
<organism evidence="4 5">
    <name type="scientific">Wickerhamomyces ciferrii (strain ATCC 14091 / BCRC 22168 / CBS 111 / JCM 3599 / NBRC 0793 / NRRL Y-1031 F-60-10)</name>
    <name type="common">Yeast</name>
    <name type="synonym">Pichia ciferrii</name>
    <dbReference type="NCBI Taxonomy" id="1206466"/>
    <lineage>
        <taxon>Eukaryota</taxon>
        <taxon>Fungi</taxon>
        <taxon>Dikarya</taxon>
        <taxon>Ascomycota</taxon>
        <taxon>Saccharomycotina</taxon>
        <taxon>Saccharomycetes</taxon>
        <taxon>Phaffomycetales</taxon>
        <taxon>Wickerhamomycetaceae</taxon>
        <taxon>Wickerhamomyces</taxon>
    </lineage>
</organism>
<dbReference type="Pfam" id="PF25567">
    <property type="entry name" value="TPR_SYO1"/>
    <property type="match status" value="1"/>
</dbReference>
<dbReference type="GO" id="GO:0051082">
    <property type="term" value="F:unfolded protein binding"/>
    <property type="evidence" value="ECO:0007669"/>
    <property type="project" value="TreeGrafter"/>
</dbReference>
<dbReference type="InParanoid" id="K0KXC6"/>
<dbReference type="GO" id="GO:0006606">
    <property type="term" value="P:protein import into nucleus"/>
    <property type="evidence" value="ECO:0007669"/>
    <property type="project" value="TreeGrafter"/>
</dbReference>
<dbReference type="STRING" id="1206466.K0KXC6"/>
<evidence type="ECO:0000256" key="1">
    <source>
        <dbReference type="ARBA" id="ARBA00049983"/>
    </source>
</evidence>
<dbReference type="InterPro" id="IPR052616">
    <property type="entry name" value="SYO1-like"/>
</dbReference>
<comment type="similarity">
    <text evidence="1">Belongs to the nuclear import and ribosome assembly adapter family.</text>
</comment>
<dbReference type="SUPFAM" id="SSF48371">
    <property type="entry name" value="ARM repeat"/>
    <property type="match status" value="1"/>
</dbReference>
<dbReference type="GO" id="GO:0042273">
    <property type="term" value="P:ribosomal large subunit biogenesis"/>
    <property type="evidence" value="ECO:0007669"/>
    <property type="project" value="TreeGrafter"/>
</dbReference>
<sequence length="606" mass="69568">MGKLKKKSRSSRHRVNPVANRKKGAEQQDAALRETKILPIIAKLKSVIPNDKSMALGTITIMCEDPKYKSLLLKEKLLQLIMEQCLVDDNSEIIVESFGLLRNLVIEEGYDVATYLWRQNIWVTLENNLNKAQISFQALKNDPKKVQKNESRLLFDYIENLISLIVGLGNGSDDLFEQITNKLDSLVIFIKEILNYGLDLNNNHLRISGTLFSSILDLIYDFSSQSVEFIQNLDQILEIDINKLQEFSNKSKLNKLTMVYIQGIKLQLLEASNISNGKDEILYNIINDSLSTIQDINIENERNVLIENMDNTTNINITEETKKRSKAKSNLQAISLTIEVITATIEIIAVGRTPEEDVEIKETEDDPLFNSLLGRVPEVLTFLLSYDEYKTGSLTALNNLNWLFATLRIYLDEWSKLAKNLWTLLTMKPEENLENKISLFGILWAISSVNHDDIPISDDFIKSLINEYQTVSNDESLDLYLKEEYLVRLIGFLASLAQTQGQIERNGEISGFLMLILNQLPNVSSKIVIEILDLIYEIFGDLEYDYDYPIFVERQYLQKLEELSPKIKHSIRLVDKNVNPELKIKGEEVLNNLVRFIDYKKKERGL</sequence>
<dbReference type="PANTHER" id="PTHR13347">
    <property type="entry name" value="HEAT REPEAT-CONTAINING PROTEIN 3"/>
    <property type="match status" value="1"/>
</dbReference>
<feature type="region of interest" description="Disordered" evidence="2">
    <location>
        <begin position="1"/>
        <end position="28"/>
    </location>
</feature>
<name>K0KXC6_WICCF</name>
<dbReference type="Proteomes" id="UP000009328">
    <property type="component" value="Unassembled WGS sequence"/>
</dbReference>
<dbReference type="CDD" id="cd13394">
    <property type="entry name" value="Syo1_like"/>
    <property type="match status" value="1"/>
</dbReference>
<gene>
    <name evidence="4" type="ORF">BN7_5722</name>
</gene>
<protein>
    <submittedName>
        <fullName evidence="4">HEAT repeat-containing protein 3</fullName>
    </submittedName>
</protein>
<comment type="caution">
    <text evidence="4">The sequence shown here is derived from an EMBL/GenBank/DDBJ whole genome shotgun (WGS) entry which is preliminary data.</text>
</comment>
<evidence type="ECO:0000259" key="3">
    <source>
        <dbReference type="Pfam" id="PF25567"/>
    </source>
</evidence>
<evidence type="ECO:0000256" key="2">
    <source>
        <dbReference type="SAM" id="MobiDB-lite"/>
    </source>
</evidence>
<evidence type="ECO:0000313" key="4">
    <source>
        <dbReference type="EMBL" id="CCH46134.1"/>
    </source>
</evidence>
<dbReference type="PANTHER" id="PTHR13347:SF1">
    <property type="entry name" value="HEAT REPEAT-CONTAINING PROTEIN 3"/>
    <property type="match status" value="1"/>
</dbReference>
<dbReference type="HOGENOM" id="CLU_446315_0_0_1"/>
<evidence type="ECO:0000313" key="5">
    <source>
        <dbReference type="Proteomes" id="UP000009328"/>
    </source>
</evidence>
<dbReference type="AlphaFoldDB" id="K0KXC6"/>
<feature type="domain" description="SYO1-like TPR repeats" evidence="3">
    <location>
        <begin position="385"/>
        <end position="603"/>
    </location>
</feature>
<proteinExistence type="inferred from homology"/>
<keyword evidence="5" id="KW-1185">Reference proteome</keyword>